<dbReference type="Proteomes" id="UP001238334">
    <property type="component" value="Chromosome"/>
</dbReference>
<dbReference type="InterPro" id="IPR000120">
    <property type="entry name" value="Amidase"/>
</dbReference>
<feature type="domain" description="Amidase" evidence="2">
    <location>
        <begin position="27"/>
        <end position="443"/>
    </location>
</feature>
<name>A0A9Y2P383_9RHOB</name>
<accession>A0A9Y2P383</accession>
<evidence type="ECO:0000259" key="2">
    <source>
        <dbReference type="Pfam" id="PF01425"/>
    </source>
</evidence>
<evidence type="ECO:0000313" key="4">
    <source>
        <dbReference type="Proteomes" id="UP001238334"/>
    </source>
</evidence>
<keyword evidence="4" id="KW-1185">Reference proteome</keyword>
<comment type="similarity">
    <text evidence="1">Belongs to the amidase family.</text>
</comment>
<reference evidence="3 4" key="1">
    <citation type="submission" date="2023-06" db="EMBL/GenBank/DDBJ databases">
        <title>Parasedimentitalea psychrophila sp. nov., a psychrophilic bacterium isolated from deep-sea sediment.</title>
        <authorList>
            <person name="Li A."/>
        </authorList>
    </citation>
    <scope>NUCLEOTIDE SEQUENCE [LARGE SCALE GENOMIC DNA]</scope>
    <source>
        <strain evidence="3 4">QS115</strain>
    </source>
</reference>
<dbReference type="RefSeq" id="WP_270919408.1">
    <property type="nucleotide sequence ID" value="NZ_CP127247.1"/>
</dbReference>
<dbReference type="KEGG" id="ppso:QPJ95_11110"/>
<dbReference type="AlphaFoldDB" id="A0A9Y2P383"/>
<dbReference type="GO" id="GO:0003824">
    <property type="term" value="F:catalytic activity"/>
    <property type="evidence" value="ECO:0007669"/>
    <property type="project" value="InterPro"/>
</dbReference>
<sequence>MAHDYWKLGAAGLSAAYSTGAATPVGVVTELVTRIERLNPQVNAYVSIAGDMLEQARDSQKRLAGGAARSALEGVPVALKDNLSMAGLPAAWGGAVFSETRENDELPVRRLREAGAILVGKTNCPEFAVEGYTANNTFGVTRNPWDLTLTPGGSSGGSVAAVAAGLAPVALGTDGGGSIRRPCGHTGLYGLKPTSGSVPRHGGLPQILMDFEVVGPIARTVRDLRLLYSTIAGPDLLDATSRAIEPQRNPGAALKILYVEQFAENPCDPQIVASTRALANQLEGMGHQVIRGALPFNLTALDAFWGKFAQIGLAHIAATVPDMANRASPLYLDMARQGADIPAHALFAALEAVRDLRSEVSLGFAEWDVIMTPSAAAQPWPAGDGFPDKIDGQSVGPRGHAIYTGWVNASGHPGVTVPVRPDAAGMPIGMQLIGDRFSEEMLLDLASQIEAEGPGWTFPLFAS</sequence>
<gene>
    <name evidence="3" type="ORF">QPJ95_11110</name>
</gene>
<dbReference type="InterPro" id="IPR023631">
    <property type="entry name" value="Amidase_dom"/>
</dbReference>
<protein>
    <submittedName>
        <fullName evidence="3">Amidase</fullName>
    </submittedName>
</protein>
<dbReference type="Pfam" id="PF01425">
    <property type="entry name" value="Amidase"/>
    <property type="match status" value="1"/>
</dbReference>
<evidence type="ECO:0000256" key="1">
    <source>
        <dbReference type="ARBA" id="ARBA00009199"/>
    </source>
</evidence>
<dbReference type="Gene3D" id="3.90.1300.10">
    <property type="entry name" value="Amidase signature (AS) domain"/>
    <property type="match status" value="1"/>
</dbReference>
<proteinExistence type="inferred from homology"/>
<dbReference type="EMBL" id="CP127247">
    <property type="protein sequence ID" value="WIY27406.1"/>
    <property type="molecule type" value="Genomic_DNA"/>
</dbReference>
<dbReference type="PANTHER" id="PTHR11895">
    <property type="entry name" value="TRANSAMIDASE"/>
    <property type="match status" value="1"/>
</dbReference>
<dbReference type="SUPFAM" id="SSF75304">
    <property type="entry name" value="Amidase signature (AS) enzymes"/>
    <property type="match status" value="1"/>
</dbReference>
<organism evidence="3 4">
    <name type="scientific">Parasedimentitalea psychrophila</name>
    <dbReference type="NCBI Taxonomy" id="2997337"/>
    <lineage>
        <taxon>Bacteria</taxon>
        <taxon>Pseudomonadati</taxon>
        <taxon>Pseudomonadota</taxon>
        <taxon>Alphaproteobacteria</taxon>
        <taxon>Rhodobacterales</taxon>
        <taxon>Paracoccaceae</taxon>
        <taxon>Parasedimentitalea</taxon>
    </lineage>
</organism>
<evidence type="ECO:0000313" key="3">
    <source>
        <dbReference type="EMBL" id="WIY27406.1"/>
    </source>
</evidence>
<dbReference type="PANTHER" id="PTHR11895:SF7">
    <property type="entry name" value="GLUTAMYL-TRNA(GLN) AMIDOTRANSFERASE SUBUNIT A, MITOCHONDRIAL"/>
    <property type="match status" value="1"/>
</dbReference>
<dbReference type="InterPro" id="IPR036928">
    <property type="entry name" value="AS_sf"/>
</dbReference>